<feature type="compositionally biased region" description="Basic residues" evidence="1">
    <location>
        <begin position="21"/>
        <end position="37"/>
    </location>
</feature>
<proteinExistence type="predicted"/>
<reference evidence="2" key="1">
    <citation type="submission" date="2023-03" db="EMBL/GenBank/DDBJ databases">
        <authorList>
            <person name="Steffen K."/>
            <person name="Cardenas P."/>
        </authorList>
    </citation>
    <scope>NUCLEOTIDE SEQUENCE</scope>
</reference>
<keyword evidence="3" id="KW-1185">Reference proteome</keyword>
<gene>
    <name evidence="2" type="ORF">GBAR_LOCUS5960</name>
</gene>
<accession>A0AA35RDK3</accession>
<dbReference type="AlphaFoldDB" id="A0AA35RDK3"/>
<sequence>MAGGSQGSLTGTAAPSITSHPHLHLHHHRGLVRRKSHAHPENYDARRTTRSRTNRKKTGARQDPPRLRGSFPQLSPRPYSSFSAGRYRTLHS</sequence>
<feature type="region of interest" description="Disordered" evidence="1">
    <location>
        <begin position="1"/>
        <end position="92"/>
    </location>
</feature>
<evidence type="ECO:0000313" key="3">
    <source>
        <dbReference type="Proteomes" id="UP001174909"/>
    </source>
</evidence>
<organism evidence="2 3">
    <name type="scientific">Geodia barretti</name>
    <name type="common">Barrett's horny sponge</name>
    <dbReference type="NCBI Taxonomy" id="519541"/>
    <lineage>
        <taxon>Eukaryota</taxon>
        <taxon>Metazoa</taxon>
        <taxon>Porifera</taxon>
        <taxon>Demospongiae</taxon>
        <taxon>Heteroscleromorpha</taxon>
        <taxon>Tetractinellida</taxon>
        <taxon>Astrophorina</taxon>
        <taxon>Geodiidae</taxon>
        <taxon>Geodia</taxon>
    </lineage>
</organism>
<dbReference type="Proteomes" id="UP001174909">
    <property type="component" value="Unassembled WGS sequence"/>
</dbReference>
<feature type="compositionally biased region" description="Basic and acidic residues" evidence="1">
    <location>
        <begin position="38"/>
        <end position="47"/>
    </location>
</feature>
<protein>
    <submittedName>
        <fullName evidence="2">Uncharacterized protein</fullName>
    </submittedName>
</protein>
<evidence type="ECO:0000313" key="2">
    <source>
        <dbReference type="EMBL" id="CAI8008748.1"/>
    </source>
</evidence>
<evidence type="ECO:0000256" key="1">
    <source>
        <dbReference type="SAM" id="MobiDB-lite"/>
    </source>
</evidence>
<name>A0AA35RDK3_GEOBA</name>
<feature type="non-terminal residue" evidence="2">
    <location>
        <position position="92"/>
    </location>
</feature>
<feature type="compositionally biased region" description="Polar residues" evidence="1">
    <location>
        <begin position="7"/>
        <end position="19"/>
    </location>
</feature>
<feature type="compositionally biased region" description="Basic residues" evidence="1">
    <location>
        <begin position="48"/>
        <end position="59"/>
    </location>
</feature>
<comment type="caution">
    <text evidence="2">The sequence shown here is derived from an EMBL/GenBank/DDBJ whole genome shotgun (WGS) entry which is preliminary data.</text>
</comment>
<dbReference type="EMBL" id="CASHTH010000889">
    <property type="protein sequence ID" value="CAI8008748.1"/>
    <property type="molecule type" value="Genomic_DNA"/>
</dbReference>